<evidence type="ECO:0000259" key="2">
    <source>
        <dbReference type="Pfam" id="PF09828"/>
    </source>
</evidence>
<proteinExistence type="predicted"/>
<dbReference type="EMBL" id="JBHSON010000015">
    <property type="protein sequence ID" value="MFC5746561.1"/>
    <property type="molecule type" value="Genomic_DNA"/>
</dbReference>
<feature type="region of interest" description="Disordered" evidence="1">
    <location>
        <begin position="178"/>
        <end position="206"/>
    </location>
</feature>
<protein>
    <submittedName>
        <fullName evidence="3">Chromate resistance protein ChrB domain-containing protein</fullName>
    </submittedName>
</protein>
<evidence type="ECO:0000313" key="4">
    <source>
        <dbReference type="Proteomes" id="UP001596074"/>
    </source>
</evidence>
<reference evidence="4" key="1">
    <citation type="journal article" date="2019" name="Int. J. Syst. Evol. Microbiol.">
        <title>The Global Catalogue of Microorganisms (GCM) 10K type strain sequencing project: providing services to taxonomists for standard genome sequencing and annotation.</title>
        <authorList>
            <consortium name="The Broad Institute Genomics Platform"/>
            <consortium name="The Broad Institute Genome Sequencing Center for Infectious Disease"/>
            <person name="Wu L."/>
            <person name="Ma J."/>
        </authorList>
    </citation>
    <scope>NUCLEOTIDE SEQUENCE [LARGE SCALE GENOMIC DNA]</scope>
    <source>
        <strain evidence="4">KCTC 42087</strain>
    </source>
</reference>
<name>A0ABW0ZTU4_9ACTN</name>
<sequence>MRWVTRSHLHLDRVATSWLIRRFIDPDASFEFVGWAPETELPEGAVPFGVPGVELGAHDEHGTTFEKVMRAFELDDRALCETAAIVAAGVRRALRIDPPDGQQPAHAALGRALDGLGTGLGVFNSDEDIIRISTPLYDSLYVLCQLRVLSRADQKAAPRDPAGGRAYWRARLMDPAAAAVPTEMTSEDSMSPPADAAGGRRLGKEP</sequence>
<comment type="caution">
    <text evidence="3">The sequence shown here is derived from an EMBL/GenBank/DDBJ whole genome shotgun (WGS) entry which is preliminary data.</text>
</comment>
<keyword evidence="4" id="KW-1185">Reference proteome</keyword>
<dbReference type="Proteomes" id="UP001596074">
    <property type="component" value="Unassembled WGS sequence"/>
</dbReference>
<evidence type="ECO:0000256" key="1">
    <source>
        <dbReference type="SAM" id="MobiDB-lite"/>
    </source>
</evidence>
<gene>
    <name evidence="3" type="ORF">ACFPZN_13135</name>
</gene>
<dbReference type="InterPro" id="IPR018634">
    <property type="entry name" value="ChrB_C"/>
</dbReference>
<dbReference type="RefSeq" id="WP_378282182.1">
    <property type="nucleotide sequence ID" value="NZ_JBHSON010000015.1"/>
</dbReference>
<organism evidence="3 4">
    <name type="scientific">Actinomadura rugatobispora</name>
    <dbReference type="NCBI Taxonomy" id="1994"/>
    <lineage>
        <taxon>Bacteria</taxon>
        <taxon>Bacillati</taxon>
        <taxon>Actinomycetota</taxon>
        <taxon>Actinomycetes</taxon>
        <taxon>Streptosporangiales</taxon>
        <taxon>Thermomonosporaceae</taxon>
        <taxon>Actinomadura</taxon>
    </lineage>
</organism>
<accession>A0ABW0ZTU4</accession>
<dbReference type="Pfam" id="PF09828">
    <property type="entry name" value="ChrB_C"/>
    <property type="match status" value="1"/>
</dbReference>
<evidence type="ECO:0000313" key="3">
    <source>
        <dbReference type="EMBL" id="MFC5746561.1"/>
    </source>
</evidence>
<feature type="domain" description="ChrB C-terminal" evidence="2">
    <location>
        <begin position="3"/>
        <end position="143"/>
    </location>
</feature>